<evidence type="ECO:0000313" key="3">
    <source>
        <dbReference type="EMBL" id="MDH5824305.1"/>
    </source>
</evidence>
<organism evidence="3 4">
    <name type="scientific">Luteimonas endophytica</name>
    <dbReference type="NCBI Taxonomy" id="3042023"/>
    <lineage>
        <taxon>Bacteria</taxon>
        <taxon>Pseudomonadati</taxon>
        <taxon>Pseudomonadota</taxon>
        <taxon>Gammaproteobacteria</taxon>
        <taxon>Lysobacterales</taxon>
        <taxon>Lysobacteraceae</taxon>
        <taxon>Luteimonas</taxon>
    </lineage>
</organism>
<evidence type="ECO:0008006" key="5">
    <source>
        <dbReference type="Google" id="ProtNLM"/>
    </source>
</evidence>
<evidence type="ECO:0000313" key="4">
    <source>
        <dbReference type="Proteomes" id="UP001156940"/>
    </source>
</evidence>
<feature type="signal peptide" evidence="2">
    <location>
        <begin position="1"/>
        <end position="20"/>
    </location>
</feature>
<dbReference type="RefSeq" id="WP_280575616.1">
    <property type="nucleotide sequence ID" value="NZ_JARXRM010000044.1"/>
</dbReference>
<keyword evidence="1" id="KW-1133">Transmembrane helix</keyword>
<sequence>MIRALLPALLLLAVASPAPARPAPGAVPAPRPSQALVDEQFGVGTQRFGLRREVEMAQWRRSGDGYALEWSAEPVDSAGFPARYRNPARFPIASERWEPEVRMEDGRPLAPEALEALGIWRPLAPDPDALPENLAATFRVQGDLLTTAADLAEPAPLDLRVRWFERVLPALAGRVALRDGVWVAVDTAAPAPVAATEQLPGADGEGSLRSYAPWIGGLLLLVAAVLVARHRRRSRRAR</sequence>
<gene>
    <name evidence="3" type="ORF">QFW77_15110</name>
</gene>
<keyword evidence="4" id="KW-1185">Reference proteome</keyword>
<keyword evidence="1" id="KW-0812">Transmembrane</keyword>
<protein>
    <recommendedName>
        <fullName evidence="5">DUF3153 domain-containing protein</fullName>
    </recommendedName>
</protein>
<proteinExistence type="predicted"/>
<keyword evidence="1" id="KW-0472">Membrane</keyword>
<keyword evidence="2" id="KW-0732">Signal</keyword>
<feature type="transmembrane region" description="Helical" evidence="1">
    <location>
        <begin position="211"/>
        <end position="228"/>
    </location>
</feature>
<dbReference type="Proteomes" id="UP001156940">
    <property type="component" value="Unassembled WGS sequence"/>
</dbReference>
<comment type="caution">
    <text evidence="3">The sequence shown here is derived from an EMBL/GenBank/DDBJ whole genome shotgun (WGS) entry which is preliminary data.</text>
</comment>
<name>A0ABT6JBV9_9GAMM</name>
<evidence type="ECO:0000256" key="1">
    <source>
        <dbReference type="SAM" id="Phobius"/>
    </source>
</evidence>
<accession>A0ABT6JBV9</accession>
<feature type="chain" id="PRO_5046155191" description="DUF3153 domain-containing protein" evidence="2">
    <location>
        <begin position="21"/>
        <end position="238"/>
    </location>
</feature>
<evidence type="ECO:0000256" key="2">
    <source>
        <dbReference type="SAM" id="SignalP"/>
    </source>
</evidence>
<dbReference type="EMBL" id="JARXRM010000044">
    <property type="protein sequence ID" value="MDH5824305.1"/>
    <property type="molecule type" value="Genomic_DNA"/>
</dbReference>
<reference evidence="3 4" key="1">
    <citation type="submission" date="2023-04" db="EMBL/GenBank/DDBJ databases">
        <title>Luteimonas endophyticus RD2P54.</title>
        <authorList>
            <person name="Sun J.-Q."/>
        </authorList>
    </citation>
    <scope>NUCLEOTIDE SEQUENCE [LARGE SCALE GENOMIC DNA]</scope>
    <source>
        <strain evidence="3 4">RD2P54</strain>
    </source>
</reference>